<accession>A0A6I4I5V6</accession>
<evidence type="ECO:0000313" key="3">
    <source>
        <dbReference type="EMBL" id="QQL50484.1"/>
    </source>
</evidence>
<evidence type="ECO:0000313" key="4">
    <source>
        <dbReference type="Proteomes" id="UP000429232"/>
    </source>
</evidence>
<dbReference type="GO" id="GO:0003677">
    <property type="term" value="F:DNA binding"/>
    <property type="evidence" value="ECO:0007669"/>
    <property type="project" value="UniProtKB-KW"/>
</dbReference>
<dbReference type="Pfam" id="PF00072">
    <property type="entry name" value="Response_reg"/>
    <property type="match status" value="1"/>
</dbReference>
<dbReference type="PROSITE" id="PS00622">
    <property type="entry name" value="HTH_LUXR_1"/>
    <property type="match status" value="1"/>
</dbReference>
<organism evidence="3 4">
    <name type="scientific">Mucilaginibacter ginkgonis</name>
    <dbReference type="NCBI Taxonomy" id="2682091"/>
    <lineage>
        <taxon>Bacteria</taxon>
        <taxon>Pseudomonadati</taxon>
        <taxon>Bacteroidota</taxon>
        <taxon>Sphingobacteriia</taxon>
        <taxon>Sphingobacteriales</taxon>
        <taxon>Sphingobacteriaceae</taxon>
        <taxon>Mucilaginibacter</taxon>
    </lineage>
</organism>
<dbReference type="PROSITE" id="PS50043">
    <property type="entry name" value="HTH_LUXR_2"/>
    <property type="match status" value="1"/>
</dbReference>
<keyword evidence="2" id="KW-0238">DNA-binding</keyword>
<evidence type="ECO:0000256" key="1">
    <source>
        <dbReference type="ARBA" id="ARBA00022553"/>
    </source>
</evidence>
<dbReference type="EMBL" id="CP066775">
    <property type="protein sequence ID" value="QQL50484.1"/>
    <property type="molecule type" value="Genomic_DNA"/>
</dbReference>
<keyword evidence="4" id="KW-1185">Reference proteome</keyword>
<dbReference type="CDD" id="cd17535">
    <property type="entry name" value="REC_NarL-like"/>
    <property type="match status" value="1"/>
</dbReference>
<sequence length="222" mass="24667">MITVMIADGNEATVNAISGMLGYSREVEILGTANDGAKALDLISNGLTPDILLTDVHLAGMNGLALAKRLHQDFPFIKTMVFTQEEQEHYMADAFRSGVKSYISKNVSREELLFAIRQVHNGQNYICTRLASKLTELFLRGTPTDEANTSNMIDFSPRELEVLQLIADGATNNKIGEKLFISRRTVEGHRQAMINKTGVKNTPELIKYAMRYQLLRAMVSGN</sequence>
<dbReference type="SUPFAM" id="SSF52172">
    <property type="entry name" value="CheY-like"/>
    <property type="match status" value="1"/>
</dbReference>
<dbReference type="SMART" id="SM00448">
    <property type="entry name" value="REC"/>
    <property type="match status" value="1"/>
</dbReference>
<gene>
    <name evidence="3" type="ORF">GO620_003235</name>
</gene>
<dbReference type="GO" id="GO:0006355">
    <property type="term" value="P:regulation of DNA-templated transcription"/>
    <property type="evidence" value="ECO:0007669"/>
    <property type="project" value="InterPro"/>
</dbReference>
<keyword evidence="1" id="KW-0597">Phosphoprotein</keyword>
<reference evidence="3 4" key="1">
    <citation type="submission" date="2020-12" db="EMBL/GenBank/DDBJ databases">
        <title>HMF7856_wgs.fasta genome submission.</title>
        <authorList>
            <person name="Kang H."/>
            <person name="Kim H."/>
            <person name="Joh K."/>
        </authorList>
    </citation>
    <scope>NUCLEOTIDE SEQUENCE [LARGE SCALE GENOMIC DNA]</scope>
    <source>
        <strain evidence="3 4">HMF7856</strain>
    </source>
</reference>
<dbReference type="KEGG" id="mgik:GO620_003235"/>
<dbReference type="InterPro" id="IPR000792">
    <property type="entry name" value="Tscrpt_reg_LuxR_C"/>
</dbReference>
<dbReference type="GO" id="GO:0000160">
    <property type="term" value="P:phosphorelay signal transduction system"/>
    <property type="evidence" value="ECO:0007669"/>
    <property type="project" value="InterPro"/>
</dbReference>
<dbReference type="PANTHER" id="PTHR43214">
    <property type="entry name" value="TWO-COMPONENT RESPONSE REGULATOR"/>
    <property type="match status" value="1"/>
</dbReference>
<dbReference type="RefSeq" id="WP_157526306.1">
    <property type="nucleotide sequence ID" value="NZ_CP066775.1"/>
</dbReference>
<dbReference type="CDD" id="cd06170">
    <property type="entry name" value="LuxR_C_like"/>
    <property type="match status" value="1"/>
</dbReference>
<dbReference type="PROSITE" id="PS50110">
    <property type="entry name" value="RESPONSE_REGULATORY"/>
    <property type="match status" value="1"/>
</dbReference>
<dbReference type="PRINTS" id="PR00038">
    <property type="entry name" value="HTHLUXR"/>
</dbReference>
<dbReference type="SMART" id="SM00421">
    <property type="entry name" value="HTH_LUXR"/>
    <property type="match status" value="1"/>
</dbReference>
<dbReference type="InterPro" id="IPR011006">
    <property type="entry name" value="CheY-like_superfamily"/>
</dbReference>
<protein>
    <submittedName>
        <fullName evidence="3">Response regulator transcription factor</fullName>
    </submittedName>
</protein>
<dbReference type="Pfam" id="PF00196">
    <property type="entry name" value="GerE"/>
    <property type="match status" value="1"/>
</dbReference>
<dbReference type="InterPro" id="IPR001789">
    <property type="entry name" value="Sig_transdc_resp-reg_receiver"/>
</dbReference>
<proteinExistence type="predicted"/>
<name>A0A6I4I5V6_9SPHI</name>
<dbReference type="Proteomes" id="UP000429232">
    <property type="component" value="Chromosome"/>
</dbReference>
<dbReference type="Gene3D" id="3.40.50.2300">
    <property type="match status" value="1"/>
</dbReference>
<evidence type="ECO:0000256" key="2">
    <source>
        <dbReference type="ARBA" id="ARBA00023125"/>
    </source>
</evidence>
<dbReference type="InterPro" id="IPR058245">
    <property type="entry name" value="NreC/VraR/RcsB-like_REC"/>
</dbReference>
<dbReference type="AlphaFoldDB" id="A0A6I4I5V6"/>
<dbReference type="InterPro" id="IPR039420">
    <property type="entry name" value="WalR-like"/>
</dbReference>